<accession>A0ABQ2G3I8</accession>
<evidence type="ECO:0000313" key="1">
    <source>
        <dbReference type="EMBL" id="GGL73078.1"/>
    </source>
</evidence>
<proteinExistence type="predicted"/>
<name>A0ABQ2G3I8_9DEIO</name>
<sequence>MPWQEALELARGHRAGGVGVSLPPSAGLVALDLDGPLTPKMREKLEQIDGYAEYSPSGHGVHVWLRGTLPRSRREHHAEWLAGGFVTVTGRSLRGRGRQLGDLEQAEAALGTGNVPHPARAMGMQGLHGLRVTDQEVIQRL</sequence>
<dbReference type="Proteomes" id="UP000639973">
    <property type="component" value="Unassembled WGS sequence"/>
</dbReference>
<protein>
    <recommendedName>
        <fullName evidence="3">Bifunctional DNA primase/polymerase, N-terminal</fullName>
    </recommendedName>
</protein>
<gene>
    <name evidence="1" type="ORF">GCM10010840_08910</name>
</gene>
<organism evidence="1 2">
    <name type="scientific">Deinococcus aerolatus</name>
    <dbReference type="NCBI Taxonomy" id="522487"/>
    <lineage>
        <taxon>Bacteria</taxon>
        <taxon>Thermotogati</taxon>
        <taxon>Deinococcota</taxon>
        <taxon>Deinococci</taxon>
        <taxon>Deinococcales</taxon>
        <taxon>Deinococcaceae</taxon>
        <taxon>Deinococcus</taxon>
    </lineage>
</organism>
<dbReference type="RefSeq" id="WP_188969374.1">
    <property type="nucleotide sequence ID" value="NZ_BMOL01000002.1"/>
</dbReference>
<dbReference type="EMBL" id="BMOL01000002">
    <property type="protein sequence ID" value="GGL73078.1"/>
    <property type="molecule type" value="Genomic_DNA"/>
</dbReference>
<reference evidence="2" key="1">
    <citation type="journal article" date="2019" name="Int. J. Syst. Evol. Microbiol.">
        <title>The Global Catalogue of Microorganisms (GCM) 10K type strain sequencing project: providing services to taxonomists for standard genome sequencing and annotation.</title>
        <authorList>
            <consortium name="The Broad Institute Genomics Platform"/>
            <consortium name="The Broad Institute Genome Sequencing Center for Infectious Disease"/>
            <person name="Wu L."/>
            <person name="Ma J."/>
        </authorList>
    </citation>
    <scope>NUCLEOTIDE SEQUENCE [LARGE SCALE GENOMIC DNA]</scope>
    <source>
        <strain evidence="2">JCM 15442</strain>
    </source>
</reference>
<evidence type="ECO:0000313" key="2">
    <source>
        <dbReference type="Proteomes" id="UP000639973"/>
    </source>
</evidence>
<comment type="caution">
    <text evidence="1">The sequence shown here is derived from an EMBL/GenBank/DDBJ whole genome shotgun (WGS) entry which is preliminary data.</text>
</comment>
<keyword evidence="2" id="KW-1185">Reference proteome</keyword>
<evidence type="ECO:0008006" key="3">
    <source>
        <dbReference type="Google" id="ProtNLM"/>
    </source>
</evidence>